<dbReference type="InterPro" id="IPR015890">
    <property type="entry name" value="Chorismate_C"/>
</dbReference>
<evidence type="ECO:0000256" key="4">
    <source>
        <dbReference type="ARBA" id="ARBA00023235"/>
    </source>
</evidence>
<comment type="caution">
    <text evidence="7">The sequence shown here is derived from an EMBL/GenBank/DDBJ whole genome shotgun (WGS) entry which is preliminary data.</text>
</comment>
<accession>A0ABU6MMY5</accession>
<dbReference type="NCBIfam" id="TIGR00543">
    <property type="entry name" value="isochor_syn"/>
    <property type="match status" value="1"/>
</dbReference>
<dbReference type="PANTHER" id="PTHR42839:SF1">
    <property type="entry name" value="ISOCHORISMATE SYNTHASE MENF"/>
    <property type="match status" value="1"/>
</dbReference>
<dbReference type="SUPFAM" id="SSF56322">
    <property type="entry name" value="ADC synthase"/>
    <property type="match status" value="1"/>
</dbReference>
<gene>
    <name evidence="7" type="ORF">P4T90_23900</name>
</gene>
<comment type="catalytic activity">
    <reaction evidence="1">
        <text>chorismate = isochorismate</text>
        <dbReference type="Rhea" id="RHEA:18985"/>
        <dbReference type="ChEBI" id="CHEBI:29748"/>
        <dbReference type="ChEBI" id="CHEBI:29780"/>
        <dbReference type="EC" id="5.4.4.2"/>
    </reaction>
</comment>
<dbReference type="Gene3D" id="3.60.120.10">
    <property type="entry name" value="Anthranilate synthase"/>
    <property type="match status" value="1"/>
</dbReference>
<dbReference type="Pfam" id="PF00425">
    <property type="entry name" value="Chorismate_bind"/>
    <property type="match status" value="1"/>
</dbReference>
<evidence type="ECO:0000256" key="2">
    <source>
        <dbReference type="ARBA" id="ARBA00005297"/>
    </source>
</evidence>
<dbReference type="GO" id="GO:0008909">
    <property type="term" value="F:isochorismate synthase activity"/>
    <property type="evidence" value="ECO:0007669"/>
    <property type="project" value="UniProtKB-EC"/>
</dbReference>
<dbReference type="Proteomes" id="UP001341444">
    <property type="component" value="Unassembled WGS sequence"/>
</dbReference>
<keyword evidence="4 7" id="KW-0413">Isomerase</keyword>
<name>A0ABU6MMY5_9BACI</name>
<evidence type="ECO:0000256" key="1">
    <source>
        <dbReference type="ARBA" id="ARBA00000799"/>
    </source>
</evidence>
<evidence type="ECO:0000313" key="8">
    <source>
        <dbReference type="Proteomes" id="UP001341444"/>
    </source>
</evidence>
<dbReference type="EC" id="5.4.4.2" evidence="3"/>
<feature type="domain" description="Chorismate-utilising enzyme C-terminal" evidence="6">
    <location>
        <begin position="203"/>
        <end position="456"/>
    </location>
</feature>
<reference evidence="7 8" key="1">
    <citation type="submission" date="2023-03" db="EMBL/GenBank/DDBJ databases">
        <title>Bacillus Genome Sequencing.</title>
        <authorList>
            <person name="Dunlap C."/>
        </authorList>
    </citation>
    <scope>NUCLEOTIDE SEQUENCE [LARGE SCALE GENOMIC DNA]</scope>
    <source>
        <strain evidence="7 8">B-23453</strain>
    </source>
</reference>
<dbReference type="PANTHER" id="PTHR42839">
    <property type="entry name" value="ISOCHORISMATE SYNTHASE ENTC"/>
    <property type="match status" value="1"/>
</dbReference>
<keyword evidence="8" id="KW-1185">Reference proteome</keyword>
<protein>
    <recommendedName>
        <fullName evidence="3">isochorismate synthase</fullName>
        <ecNumber evidence="3">5.4.4.2</ecNumber>
    </recommendedName>
    <alternativeName>
        <fullName evidence="5">Isochorismate mutase</fullName>
    </alternativeName>
</protein>
<evidence type="ECO:0000256" key="5">
    <source>
        <dbReference type="ARBA" id="ARBA00041564"/>
    </source>
</evidence>
<dbReference type="InterPro" id="IPR019999">
    <property type="entry name" value="Anth_synth_I-like"/>
</dbReference>
<dbReference type="PRINTS" id="PR00095">
    <property type="entry name" value="ANTSNTHASEI"/>
</dbReference>
<organism evidence="7 8">
    <name type="scientific">Heyndrickxia acidicola</name>
    <dbReference type="NCBI Taxonomy" id="209389"/>
    <lineage>
        <taxon>Bacteria</taxon>
        <taxon>Bacillati</taxon>
        <taxon>Bacillota</taxon>
        <taxon>Bacilli</taxon>
        <taxon>Bacillales</taxon>
        <taxon>Bacillaceae</taxon>
        <taxon>Heyndrickxia</taxon>
    </lineage>
</organism>
<dbReference type="RefSeq" id="WP_066269939.1">
    <property type="nucleotide sequence ID" value="NZ_JARMAB010000048.1"/>
</dbReference>
<dbReference type="InterPro" id="IPR004561">
    <property type="entry name" value="IsoChor_synthase"/>
</dbReference>
<proteinExistence type="inferred from homology"/>
<dbReference type="EMBL" id="JARMAB010000048">
    <property type="protein sequence ID" value="MED1206059.1"/>
    <property type="molecule type" value="Genomic_DNA"/>
</dbReference>
<sequence>MPIIHHSTIQQQFNKALEKASLDKRAVLFSYTEELSSFAAPLDLFSASYSEFYGERYFWKEPNDEVILIGLGSIYSLRVNQQTENRFQYIDREWEKLLASAYIFNPFDISGTGPLLMGGFSFDSETERDQNWTSFGNAAFHLPQIMISSIKGQTFLTINIMATRNDDEGTLELLQEKVQKLFGSTDQNKEISNIVNQEELNAHEWKESVALAVNAIQEGELDKVVLSRRMRLDFDKTILPEQVLSRLWMEQHQSYLFALEELNHCFTGASPERLILKENDQILSTCLAGSIKRTGNAADDGLLGLELLNDRKNRDEHQFVVKMISDVLDPFCIEMSIPDTPEVMKMRDIQHLYTPVRGKVNNTGTTLLKLVEALHPTPALGGIPREKAMELIREVENSDRGFYGAPVGWFDYRGNGEFCVAIRSGLLKENEAILYSGCGIVADSNPEDEYIETGIKFKPMLRALGGKNL</sequence>
<evidence type="ECO:0000259" key="6">
    <source>
        <dbReference type="Pfam" id="PF00425"/>
    </source>
</evidence>
<evidence type="ECO:0000256" key="3">
    <source>
        <dbReference type="ARBA" id="ARBA00012824"/>
    </source>
</evidence>
<evidence type="ECO:0000313" key="7">
    <source>
        <dbReference type="EMBL" id="MED1206059.1"/>
    </source>
</evidence>
<dbReference type="InterPro" id="IPR005801">
    <property type="entry name" value="ADC_synthase"/>
</dbReference>
<comment type="similarity">
    <text evidence="2">Belongs to the isochorismate synthase family.</text>
</comment>